<feature type="compositionally biased region" description="Basic residues" evidence="1">
    <location>
        <begin position="882"/>
        <end position="898"/>
    </location>
</feature>
<feature type="compositionally biased region" description="Polar residues" evidence="1">
    <location>
        <begin position="1098"/>
        <end position="1108"/>
    </location>
</feature>
<feature type="compositionally biased region" description="Polar residues" evidence="1">
    <location>
        <begin position="1150"/>
        <end position="1166"/>
    </location>
</feature>
<keyword evidence="3" id="KW-1185">Reference proteome</keyword>
<evidence type="ECO:0000313" key="2">
    <source>
        <dbReference type="EMBL" id="KAK6496261.1"/>
    </source>
</evidence>
<feature type="compositionally biased region" description="Polar residues" evidence="1">
    <location>
        <begin position="905"/>
        <end position="914"/>
    </location>
</feature>
<feature type="compositionally biased region" description="Polar residues" evidence="1">
    <location>
        <begin position="863"/>
        <end position="872"/>
    </location>
</feature>
<feature type="region of interest" description="Disordered" evidence="1">
    <location>
        <begin position="226"/>
        <end position="247"/>
    </location>
</feature>
<dbReference type="EMBL" id="JAVHJL010000011">
    <property type="protein sequence ID" value="KAK6496261.1"/>
    <property type="molecule type" value="Genomic_DNA"/>
</dbReference>
<feature type="compositionally biased region" description="Polar residues" evidence="1">
    <location>
        <begin position="1263"/>
        <end position="1304"/>
    </location>
</feature>
<organism evidence="2 3">
    <name type="scientific">Arthrobotrys musiformis</name>
    <dbReference type="NCBI Taxonomy" id="47236"/>
    <lineage>
        <taxon>Eukaryota</taxon>
        <taxon>Fungi</taxon>
        <taxon>Dikarya</taxon>
        <taxon>Ascomycota</taxon>
        <taxon>Pezizomycotina</taxon>
        <taxon>Orbiliomycetes</taxon>
        <taxon>Orbiliales</taxon>
        <taxon>Orbiliaceae</taxon>
        <taxon>Arthrobotrys</taxon>
    </lineage>
</organism>
<feature type="region of interest" description="Disordered" evidence="1">
    <location>
        <begin position="1"/>
        <end position="68"/>
    </location>
</feature>
<feature type="compositionally biased region" description="Polar residues" evidence="1">
    <location>
        <begin position="821"/>
        <end position="830"/>
    </location>
</feature>
<feature type="compositionally biased region" description="Polar residues" evidence="1">
    <location>
        <begin position="1123"/>
        <end position="1139"/>
    </location>
</feature>
<evidence type="ECO:0000313" key="3">
    <source>
        <dbReference type="Proteomes" id="UP001370758"/>
    </source>
</evidence>
<feature type="compositionally biased region" description="Acidic residues" evidence="1">
    <location>
        <begin position="470"/>
        <end position="480"/>
    </location>
</feature>
<protein>
    <submittedName>
        <fullName evidence="2">Uncharacterized protein</fullName>
    </submittedName>
</protein>
<accession>A0AAV9VSR2</accession>
<feature type="region of interest" description="Disordered" evidence="1">
    <location>
        <begin position="428"/>
        <end position="501"/>
    </location>
</feature>
<dbReference type="Proteomes" id="UP001370758">
    <property type="component" value="Unassembled WGS sequence"/>
</dbReference>
<feature type="compositionally biased region" description="Low complexity" evidence="1">
    <location>
        <begin position="491"/>
        <end position="501"/>
    </location>
</feature>
<gene>
    <name evidence="2" type="ORF">TWF481_002286</name>
</gene>
<name>A0AAV9VSR2_9PEZI</name>
<comment type="caution">
    <text evidence="2">The sequence shown here is derived from an EMBL/GenBank/DDBJ whole genome shotgun (WGS) entry which is preliminary data.</text>
</comment>
<sequence>MDLLLAALQRRKRPGESSRAGSDSSVSSTASFKTARSSRSRAAGERPESESSFSDSDSEGSEGGQGYRRKVTEVFEDFKMLPLCLQKLEMEKQQGKWEKTQGGSSGMAPKAKSGATNQALDLIDGPFRSEDASASEEPTQLAFYESPFVSVGSMSNPRIDLRNPLLIDPWATTIPAQPPKIMMIRELAQLYHMSNTEDMERDTWSRGGFVGERSHQRFMREMADRAAGTQGGSGSTDPIPFPPAPDAISPALTAAPQPQFKFLDLVRAASPENLPASTTIRPFDWAPMPAGALSQQETLPAIFWSVSTTEPVSVVFYLFPTPRNINHPVSVGMVGDESVPNIGVHPMRRMSEAFKKASWSGYIDLSRPMVIPNAAIYSSPSLARTDEERFWGVWKCFFKRPAFGGRQYGMTKETGSFENPVRLRRAFESSPSRAGGYTAQMALEKPPLRLKSTATDESGSDDETVKGYDPEDGAQSDDDSMTVGRNEEAGDNFSDSDSNDIFTDAVSTPIKESFEEKPVTNWLEAMFERPSAITLDENVKIDTQGPEKPMIEVIPQCNPQTLEEVQVEEEGRVIEKGSVFENPEQYKELNIGQNVTEVQEPEELSTFDKLILRLINLTIAPQGWIHPVPSIHTPYQYGYTGPQNTKAFLDFYKKLCVKEAQEAEIREKGFTEIPDGPYPWDNQVHTNRMEKQFVISEVIRGFKKAYGVPPYMDRYVNRHYKMAVQAKKHGRFTMPAPWVPEPVIEALEKGKVKRVTPPGFGSFKFAADSSSSSDEEPLNKTKSAPRRSAVEELRSHLTASQGKAHGSKQRKPAAKPKLVMGSNNECLSEGSSDEETKPQKTLKKKNRDSKQGKSTVKPKLVMGSNNECLSEGSSDEEVKPQKASKKKKRDSKQRKTTVKPKLVMSSDNQCLSEGSSDEEKPNIAAASSKPKSPFFTERFADDDDPSETVEGTGMEHFGKPLFAPTLSAKDPDDDMRKLKSLWLTDDDSDEEDTTKNPSAKFPWFTECSANDDSDEQGVKTTKIPVAKSPWFTERNANDDSDEKGVKDTKSPVMKSPLFTKGSANDDSDEDATQKPIPQEDAPKPSLSALHDKEEDVKNTTTPKSTWFTEYNADDEDNGRTQDLVANNNAYDNEARSSSAPKPLSRELSAPPSNDQHSSPSPGSTLATPPVELRSSKVLSRAELRAMRRARTGQTSGPMRSLGSIFEERAGPSNLQPQEEERKSIKKPGKIRIPDVFLGDQATAPGAPLPNFGQAAPPQENVRPLQSSRPTLSTIDESDASETATSEHSNRSSQVQPTEGESDWSTDMRGEALKRRYESHRPRSDRPF</sequence>
<feature type="compositionally biased region" description="Basic residues" evidence="1">
    <location>
        <begin position="805"/>
        <end position="814"/>
    </location>
</feature>
<feature type="compositionally biased region" description="Low complexity" evidence="1">
    <location>
        <begin position="17"/>
        <end position="41"/>
    </location>
</feature>
<feature type="region of interest" description="Disordered" evidence="1">
    <location>
        <begin position="764"/>
        <end position="1327"/>
    </location>
</feature>
<proteinExistence type="predicted"/>
<reference evidence="2 3" key="1">
    <citation type="submission" date="2023-08" db="EMBL/GenBank/DDBJ databases">
        <authorList>
            <person name="Palmer J.M."/>
        </authorList>
    </citation>
    <scope>NUCLEOTIDE SEQUENCE [LARGE SCALE GENOMIC DNA]</scope>
    <source>
        <strain evidence="2 3">TWF481</strain>
    </source>
</reference>
<feature type="compositionally biased region" description="Basic and acidic residues" evidence="1">
    <location>
        <begin position="1305"/>
        <end position="1327"/>
    </location>
</feature>
<evidence type="ECO:0000256" key="1">
    <source>
        <dbReference type="SAM" id="MobiDB-lite"/>
    </source>
</evidence>